<evidence type="ECO:0008006" key="2">
    <source>
        <dbReference type="Google" id="ProtNLM"/>
    </source>
</evidence>
<protein>
    <recommendedName>
        <fullName evidence="2">GDSL-like Lipase/Acylhydrolase family protein</fullName>
    </recommendedName>
</protein>
<accession>A0A831QSI6</accession>
<comment type="caution">
    <text evidence="1">The sequence shown here is derived from an EMBL/GenBank/DDBJ whole genome shotgun (WGS) entry which is preliminary data.</text>
</comment>
<dbReference type="AlphaFoldDB" id="A0A831QSI6"/>
<dbReference type="EMBL" id="DRGL01000060">
    <property type="protein sequence ID" value="HEA22495.1"/>
    <property type="molecule type" value="Genomic_DNA"/>
</dbReference>
<gene>
    <name evidence="1" type="ORF">ENH87_16460</name>
</gene>
<reference evidence="1" key="1">
    <citation type="journal article" date="2020" name="mSystems">
        <title>Genome- and Community-Level Interaction Insights into Carbon Utilization and Element Cycling Functions of Hydrothermarchaeota in Hydrothermal Sediment.</title>
        <authorList>
            <person name="Zhou Z."/>
            <person name="Liu Y."/>
            <person name="Xu W."/>
            <person name="Pan J."/>
            <person name="Luo Z.H."/>
            <person name="Li M."/>
        </authorList>
    </citation>
    <scope>NUCLEOTIDE SEQUENCE [LARGE SCALE GENOMIC DNA]</scope>
    <source>
        <strain evidence="1">HyVt-345</strain>
    </source>
</reference>
<evidence type="ECO:0000313" key="1">
    <source>
        <dbReference type="EMBL" id="HEA22495.1"/>
    </source>
</evidence>
<name>A0A831QSI6_9FLAO</name>
<organism evidence="1">
    <name type="scientific">Pricia antarctica</name>
    <dbReference type="NCBI Taxonomy" id="641691"/>
    <lineage>
        <taxon>Bacteria</taxon>
        <taxon>Pseudomonadati</taxon>
        <taxon>Bacteroidota</taxon>
        <taxon>Flavobacteriia</taxon>
        <taxon>Flavobacteriales</taxon>
        <taxon>Flavobacteriaceae</taxon>
        <taxon>Pricia</taxon>
    </lineage>
</organism>
<proteinExistence type="predicted"/>
<dbReference type="Proteomes" id="UP000886191">
    <property type="component" value="Unassembled WGS sequence"/>
</dbReference>
<sequence>MKKFFIQLVLFIILISISGEIFIRTFKLTSDIPQRYIEQNTGIQMYKPKQSGYYKEAKEKWHVNDYGWLGVANTNKNPLFSIIGDSYIENLMNPISCNQGTILQSHFSEYSFFEAGRSGVTFIEALEISKYLDSLIQPTYHLIYIGNGDFNESIVSMGKYNDRVQIDLSKKYIVKAELKSPVAKKILYSSKLLYYLYLRFPLFVDKQNKGEVNKNLKSNELEFNKVKLSQLFEYCTTEYNLNKIILIFRPKTDDDIIKLSESYGFKSFRLNEDSKSWALGKHDGHWSCYGHNEAAKQIIPVLDSIAEIRDYAKLFKK</sequence>